<keyword evidence="5" id="KW-1185">Reference proteome</keyword>
<dbReference type="OrthoDB" id="2375893at2"/>
<feature type="transmembrane region" description="Helical" evidence="2">
    <location>
        <begin position="29"/>
        <end position="46"/>
    </location>
</feature>
<feature type="transmembrane region" description="Helical" evidence="2">
    <location>
        <begin position="195"/>
        <end position="218"/>
    </location>
</feature>
<dbReference type="Proteomes" id="UP000250369">
    <property type="component" value="Unassembled WGS sequence"/>
</dbReference>
<feature type="region of interest" description="Disordered" evidence="1">
    <location>
        <begin position="344"/>
        <end position="372"/>
    </location>
</feature>
<keyword evidence="2" id="KW-1133">Transmembrane helix</keyword>
<evidence type="ECO:0000256" key="1">
    <source>
        <dbReference type="SAM" id="MobiDB-lite"/>
    </source>
</evidence>
<proteinExistence type="predicted"/>
<dbReference type="AlphaFoldDB" id="A0A329M8F7"/>
<feature type="transmembrane region" description="Helical" evidence="2">
    <location>
        <begin position="250"/>
        <end position="277"/>
    </location>
</feature>
<sequence>MSYVKETAWKPMGISRMLDYSFQFFRRHFVKLFLIMLIFYGPFYLLQQLLLPNVLSGNAFILQSFVEGLRDGVGLDSDVFESRMLEYEADATLLVGKLLVFFLIAILFLIFFVPVSITAVVMYVQSVLSGEGEPLIGDVLKRSFRRFWPVVGSNLLFGLILIGIFIGIMLAFSGISVLLALVVGAAANGPGVGGAIVMGVLIVAGMIGVLLAAAYFIIRLMYFLPLTALEGESIGLGRSWAMTRQSFWRLFWTMLVMYLIIYFITSILGMLFGFVLLLFAPPWVAQAVLLLANTVLAPLMIVLYAVSFFDLRVRSEGLGLEALIRQTTGLEPAGAYYEPYGHQPYNGYNPSAPSSEAGDTLPAPDAKKDERE</sequence>
<evidence type="ECO:0000256" key="2">
    <source>
        <dbReference type="SAM" id="Phobius"/>
    </source>
</evidence>
<comment type="caution">
    <text evidence="4">The sequence shown here is derived from an EMBL/GenBank/DDBJ whole genome shotgun (WGS) entry which is preliminary data.</text>
</comment>
<protein>
    <recommendedName>
        <fullName evidence="3">Glycerophosphoryl diester phosphodiesterase membrane domain-containing protein</fullName>
    </recommendedName>
</protein>
<name>A0A329M8F7_9BACL</name>
<gene>
    <name evidence="4" type="ORF">DQG23_28930</name>
</gene>
<reference evidence="4 5" key="1">
    <citation type="journal article" date="2009" name="Int. J. Syst. Evol. Microbiol.">
        <title>Paenibacillus contaminans sp. nov., isolated from a contaminated laboratory plate.</title>
        <authorList>
            <person name="Chou J.H."/>
            <person name="Lee J.H."/>
            <person name="Lin M.C."/>
            <person name="Chang P.S."/>
            <person name="Arun A.B."/>
            <person name="Young C.C."/>
            <person name="Chen W.M."/>
        </authorList>
    </citation>
    <scope>NUCLEOTIDE SEQUENCE [LARGE SCALE GENOMIC DNA]</scope>
    <source>
        <strain evidence="4 5">CKOBP-6</strain>
    </source>
</reference>
<accession>A0A329M8F7</accession>
<dbReference type="EMBL" id="QMFB01000021">
    <property type="protein sequence ID" value="RAV16439.1"/>
    <property type="molecule type" value="Genomic_DNA"/>
</dbReference>
<keyword evidence="2" id="KW-0812">Transmembrane</keyword>
<evidence type="ECO:0000259" key="3">
    <source>
        <dbReference type="Pfam" id="PF10110"/>
    </source>
</evidence>
<dbReference type="Pfam" id="PF10110">
    <property type="entry name" value="GPDPase_memb"/>
    <property type="match status" value="1"/>
</dbReference>
<evidence type="ECO:0000313" key="4">
    <source>
        <dbReference type="EMBL" id="RAV16439.1"/>
    </source>
</evidence>
<evidence type="ECO:0000313" key="5">
    <source>
        <dbReference type="Proteomes" id="UP000250369"/>
    </source>
</evidence>
<feature type="transmembrane region" description="Helical" evidence="2">
    <location>
        <begin position="283"/>
        <end position="306"/>
    </location>
</feature>
<keyword evidence="2" id="KW-0472">Membrane</keyword>
<organism evidence="4 5">
    <name type="scientific">Paenibacillus contaminans</name>
    <dbReference type="NCBI Taxonomy" id="450362"/>
    <lineage>
        <taxon>Bacteria</taxon>
        <taxon>Bacillati</taxon>
        <taxon>Bacillota</taxon>
        <taxon>Bacilli</taxon>
        <taxon>Bacillales</taxon>
        <taxon>Paenibacillaceae</taxon>
        <taxon>Paenibacillus</taxon>
    </lineage>
</organism>
<dbReference type="InterPro" id="IPR018476">
    <property type="entry name" value="GlyceroP-diester-Pdiesterase_M"/>
</dbReference>
<feature type="domain" description="Glycerophosphoryl diester phosphodiesterase membrane" evidence="3">
    <location>
        <begin position="201"/>
        <end position="306"/>
    </location>
</feature>
<feature type="transmembrane region" description="Helical" evidence="2">
    <location>
        <begin position="155"/>
        <end position="183"/>
    </location>
</feature>
<feature type="transmembrane region" description="Helical" evidence="2">
    <location>
        <begin position="98"/>
        <end position="124"/>
    </location>
</feature>